<dbReference type="SUPFAM" id="SSF56300">
    <property type="entry name" value="Metallo-dependent phosphatases"/>
    <property type="match status" value="1"/>
</dbReference>
<evidence type="ECO:0000256" key="5">
    <source>
        <dbReference type="ARBA" id="ARBA00022801"/>
    </source>
</evidence>
<dbReference type="Pfam" id="PF00149">
    <property type="entry name" value="Metallophos"/>
    <property type="match status" value="1"/>
</dbReference>
<dbReference type="Gene3D" id="3.60.21.10">
    <property type="match status" value="1"/>
</dbReference>
<sequence length="403" mass="43430">MRILHTSDWHFGRRIHGFDVGDAHARFLDWLVPLVAERGIDAVLVSGDVYDRAIPHPDALDLWDRATAELLATGTRLIATSGNHDSFIRLGVGRRQLSAAGLHLRTRLSDIDRPVRLGYDGRMLSPDDPAPGVSVHGIPYLEPALVWERMGAPARTHTAVLGAAMDRIRAVHAEREAAGLPADRRVVLAHAFVTGSVSSESERDISVGGVGAAPLAVFADCDYAALGHVHRPQDLAPGVRYSGSPLPFSFGESGQTKRVLEVEFSGPDREPAVMEHPIPEFVRLRTLTGPLEAVLGEAAGHQDALVSAELTDARRVPGALERLRRAFPGFVRMTWKGLSEPAAPRPALTAAAAARRTDRQVFEEFHRAQRGAAAPAHAVERFESALVTVLSQSETAAGARGRG</sequence>
<dbReference type="RefSeq" id="WP_344338792.1">
    <property type="nucleotide sequence ID" value="NZ_BAAAPZ010000020.1"/>
</dbReference>
<keyword evidence="4 7" id="KW-0540">Nuclease</keyword>
<proteinExistence type="inferred from homology"/>
<evidence type="ECO:0000256" key="7">
    <source>
        <dbReference type="RuleBase" id="RU363069"/>
    </source>
</evidence>
<dbReference type="InterPro" id="IPR004843">
    <property type="entry name" value="Calcineurin-like_PHP"/>
</dbReference>
<dbReference type="GO" id="GO:0004527">
    <property type="term" value="F:exonuclease activity"/>
    <property type="evidence" value="ECO:0007669"/>
    <property type="project" value="UniProtKB-KW"/>
</dbReference>
<evidence type="ECO:0000259" key="9">
    <source>
        <dbReference type="Pfam" id="PF12320"/>
    </source>
</evidence>
<reference evidence="10 11" key="1">
    <citation type="journal article" date="2019" name="Int. J. Syst. Evol. Microbiol.">
        <title>The Global Catalogue of Microorganisms (GCM) 10K type strain sequencing project: providing services to taxonomists for standard genome sequencing and annotation.</title>
        <authorList>
            <consortium name="The Broad Institute Genomics Platform"/>
            <consortium name="The Broad Institute Genome Sequencing Center for Infectious Disease"/>
            <person name="Wu L."/>
            <person name="Ma J."/>
        </authorList>
    </citation>
    <scope>NUCLEOTIDE SEQUENCE [LARGE SCALE GENOMIC DNA]</scope>
    <source>
        <strain evidence="10 11">JCM 15900</strain>
    </source>
</reference>
<evidence type="ECO:0000256" key="1">
    <source>
        <dbReference type="ARBA" id="ARBA00010555"/>
    </source>
</evidence>
<evidence type="ECO:0000256" key="3">
    <source>
        <dbReference type="ARBA" id="ARBA00013365"/>
    </source>
</evidence>
<gene>
    <name evidence="7" type="primary">sbcD</name>
    <name evidence="10" type="ORF">GCM10009823_33840</name>
</gene>
<keyword evidence="7" id="KW-0233">DNA recombination</keyword>
<keyword evidence="5 7" id="KW-0378">Hydrolase</keyword>
<dbReference type="NCBIfam" id="TIGR00619">
    <property type="entry name" value="sbcd"/>
    <property type="match status" value="1"/>
</dbReference>
<keyword evidence="7" id="KW-0255">Endonuclease</keyword>
<dbReference type="InterPro" id="IPR004593">
    <property type="entry name" value="SbcD"/>
</dbReference>
<evidence type="ECO:0000313" key="10">
    <source>
        <dbReference type="EMBL" id="GAA2107193.1"/>
    </source>
</evidence>
<evidence type="ECO:0000313" key="11">
    <source>
        <dbReference type="Proteomes" id="UP001500984"/>
    </source>
</evidence>
<dbReference type="PANTHER" id="PTHR30337">
    <property type="entry name" value="COMPONENT OF ATP-DEPENDENT DSDNA EXONUCLEASE"/>
    <property type="match status" value="1"/>
</dbReference>
<dbReference type="InterPro" id="IPR026843">
    <property type="entry name" value="SbcD_C"/>
</dbReference>
<protein>
    <recommendedName>
        <fullName evidence="3 7">Nuclease SbcCD subunit D</fullName>
    </recommendedName>
</protein>
<keyword evidence="7" id="KW-0235">DNA replication</keyword>
<keyword evidence="6 7" id="KW-0269">Exonuclease</keyword>
<evidence type="ECO:0000256" key="6">
    <source>
        <dbReference type="ARBA" id="ARBA00022839"/>
    </source>
</evidence>
<evidence type="ECO:0000256" key="4">
    <source>
        <dbReference type="ARBA" id="ARBA00022722"/>
    </source>
</evidence>
<feature type="domain" description="Nuclease SbcCD subunit D C-terminal" evidence="9">
    <location>
        <begin position="281"/>
        <end position="369"/>
    </location>
</feature>
<comment type="subunit">
    <text evidence="2 7">Heterodimer of SbcC and SbcD.</text>
</comment>
<dbReference type="Proteomes" id="UP001500984">
    <property type="component" value="Unassembled WGS sequence"/>
</dbReference>
<dbReference type="EMBL" id="BAAAPZ010000020">
    <property type="protein sequence ID" value="GAA2107193.1"/>
    <property type="molecule type" value="Genomic_DNA"/>
</dbReference>
<dbReference type="InterPro" id="IPR050535">
    <property type="entry name" value="DNA_Repair-Maintenance_Comp"/>
</dbReference>
<feature type="domain" description="Calcineurin-like phosphoesterase" evidence="8">
    <location>
        <begin position="1"/>
        <end position="231"/>
    </location>
</feature>
<comment type="caution">
    <text evidence="10">The sequence shown here is derived from an EMBL/GenBank/DDBJ whole genome shotgun (WGS) entry which is preliminary data.</text>
</comment>
<dbReference type="Pfam" id="PF12320">
    <property type="entry name" value="SbcD_C"/>
    <property type="match status" value="1"/>
</dbReference>
<organism evidence="10 11">
    <name type="scientific">Brevibacterium salitolerans</name>
    <dbReference type="NCBI Taxonomy" id="1403566"/>
    <lineage>
        <taxon>Bacteria</taxon>
        <taxon>Bacillati</taxon>
        <taxon>Actinomycetota</taxon>
        <taxon>Actinomycetes</taxon>
        <taxon>Micrococcales</taxon>
        <taxon>Brevibacteriaceae</taxon>
        <taxon>Brevibacterium</taxon>
    </lineage>
</organism>
<evidence type="ECO:0000259" key="8">
    <source>
        <dbReference type="Pfam" id="PF00149"/>
    </source>
</evidence>
<dbReference type="CDD" id="cd00840">
    <property type="entry name" value="MPP_Mre11_N"/>
    <property type="match status" value="1"/>
</dbReference>
<comment type="function">
    <text evidence="7">SbcCD cleaves DNA hairpin structures. These structures can inhibit DNA replication and are intermediates in certain DNA recombination reactions. The complex acts as a 3'-&gt;5' double strand exonuclease that can open hairpins. It also has a 5' single-strand endonuclease activity.</text>
</comment>
<accession>A0ABN2XAL5</accession>
<dbReference type="InterPro" id="IPR041796">
    <property type="entry name" value="Mre11_N"/>
</dbReference>
<dbReference type="InterPro" id="IPR029052">
    <property type="entry name" value="Metallo-depent_PP-like"/>
</dbReference>
<name>A0ABN2XAL5_9MICO</name>
<dbReference type="PANTHER" id="PTHR30337:SF0">
    <property type="entry name" value="NUCLEASE SBCCD SUBUNIT D"/>
    <property type="match status" value="1"/>
</dbReference>
<evidence type="ECO:0000256" key="2">
    <source>
        <dbReference type="ARBA" id="ARBA00011322"/>
    </source>
</evidence>
<keyword evidence="11" id="KW-1185">Reference proteome</keyword>
<comment type="similarity">
    <text evidence="1 7">Belongs to the SbcD family.</text>
</comment>